<accession>A0A443IB27</accession>
<evidence type="ECO:0000313" key="3">
    <source>
        <dbReference type="Proteomes" id="UP000288794"/>
    </source>
</evidence>
<reference evidence="2 3" key="1">
    <citation type="submission" date="2014-04" db="EMBL/GenBank/DDBJ databases">
        <title>Draft genome sequence of Pantoea beijingensis strain LMG 27579, an emerging pathogen to Pleurotus eryngii with potential industrial application.</title>
        <authorList>
            <person name="Xu F."/>
            <person name="Liu Y."/>
            <person name="Wang S."/>
            <person name="Yin Y."/>
            <person name="Ma Y."/>
            <person name="Zhao S."/>
            <person name="Rong C."/>
        </authorList>
    </citation>
    <scope>NUCLEOTIDE SEQUENCE [LARGE SCALE GENOMIC DNA]</scope>
    <source>
        <strain evidence="2 3">LMG 27579</strain>
    </source>
</reference>
<protein>
    <submittedName>
        <fullName evidence="2">Uncharacterized protein</fullName>
    </submittedName>
</protein>
<gene>
    <name evidence="2" type="ORF">ED28_14540</name>
</gene>
<organism evidence="2 3">
    <name type="scientific">[Pantoea] beijingensis</name>
    <dbReference type="NCBI Taxonomy" id="1324864"/>
    <lineage>
        <taxon>Bacteria</taxon>
        <taxon>Pseudomonadati</taxon>
        <taxon>Pseudomonadota</taxon>
        <taxon>Gammaproteobacteria</taxon>
        <taxon>Enterobacterales</taxon>
        <taxon>Erwiniaceae</taxon>
        <taxon>Erwinia</taxon>
    </lineage>
</organism>
<dbReference type="AlphaFoldDB" id="A0A443IB27"/>
<dbReference type="Proteomes" id="UP000288794">
    <property type="component" value="Unassembled WGS sequence"/>
</dbReference>
<dbReference type="EMBL" id="JMEE01000038">
    <property type="protein sequence ID" value="RWR01342.1"/>
    <property type="molecule type" value="Genomic_DNA"/>
</dbReference>
<keyword evidence="3" id="KW-1185">Reference proteome</keyword>
<name>A0A443IB27_9GAMM</name>
<comment type="caution">
    <text evidence="2">The sequence shown here is derived from an EMBL/GenBank/DDBJ whole genome shotgun (WGS) entry which is preliminary data.</text>
</comment>
<proteinExistence type="predicted"/>
<sequence length="250" mass="28312">MDLSRILNGGRSGRLDSNNQPLEREDFNTPSVQVSPRKLSPELNGQPIYALHNQGVDGLVSFRQFPPNAVEQMCMLAMSLVGRSFPSGFNRVEFDFHSLENSSTPRGVTTSDNDRVKISLGLINATSEEWQDDHEMQGMLAFTTFHELFLHALPDLRAANHGVDTTSEQQDHAIILSPPTEENIYHQTVKSVLPHIPPHIKQYFLDAYLDDVAMEMERTMSGHDENDIMQWLAVLEKNIEHPNSTFWKAE</sequence>
<evidence type="ECO:0000313" key="2">
    <source>
        <dbReference type="EMBL" id="RWR01342.1"/>
    </source>
</evidence>
<evidence type="ECO:0000256" key="1">
    <source>
        <dbReference type="SAM" id="MobiDB-lite"/>
    </source>
</evidence>
<feature type="region of interest" description="Disordered" evidence="1">
    <location>
        <begin position="1"/>
        <end position="39"/>
    </location>
</feature>